<comment type="caution">
    <text evidence="1">The sequence shown here is derived from an EMBL/GenBank/DDBJ whole genome shotgun (WGS) entry which is preliminary data.</text>
</comment>
<dbReference type="EMBL" id="PDCK01000044">
    <property type="protein sequence ID" value="PRQ24041.1"/>
    <property type="molecule type" value="Genomic_DNA"/>
</dbReference>
<protein>
    <submittedName>
        <fullName evidence="1">Uncharacterized protein</fullName>
    </submittedName>
</protein>
<keyword evidence="2" id="KW-1185">Reference proteome</keyword>
<accession>A0A2P6PQ39</accession>
<proteinExistence type="predicted"/>
<dbReference type="Gramene" id="PRQ24041">
    <property type="protein sequence ID" value="PRQ24041"/>
    <property type="gene ID" value="RchiOBHm_Chr6g0268041"/>
</dbReference>
<organism evidence="1 2">
    <name type="scientific">Rosa chinensis</name>
    <name type="common">China rose</name>
    <dbReference type="NCBI Taxonomy" id="74649"/>
    <lineage>
        <taxon>Eukaryota</taxon>
        <taxon>Viridiplantae</taxon>
        <taxon>Streptophyta</taxon>
        <taxon>Embryophyta</taxon>
        <taxon>Tracheophyta</taxon>
        <taxon>Spermatophyta</taxon>
        <taxon>Magnoliopsida</taxon>
        <taxon>eudicotyledons</taxon>
        <taxon>Gunneridae</taxon>
        <taxon>Pentapetalae</taxon>
        <taxon>rosids</taxon>
        <taxon>fabids</taxon>
        <taxon>Rosales</taxon>
        <taxon>Rosaceae</taxon>
        <taxon>Rosoideae</taxon>
        <taxon>Rosoideae incertae sedis</taxon>
        <taxon>Rosa</taxon>
    </lineage>
</organism>
<name>A0A2P6PQ39_ROSCH</name>
<reference evidence="1 2" key="1">
    <citation type="journal article" date="2018" name="Nat. Genet.">
        <title>The Rosa genome provides new insights in the design of modern roses.</title>
        <authorList>
            <person name="Bendahmane M."/>
        </authorList>
    </citation>
    <scope>NUCLEOTIDE SEQUENCE [LARGE SCALE GENOMIC DNA]</scope>
    <source>
        <strain evidence="2">cv. Old Blush</strain>
    </source>
</reference>
<dbReference type="Proteomes" id="UP000238479">
    <property type="component" value="Chromosome 6"/>
</dbReference>
<gene>
    <name evidence="1" type="ORF">RchiOBHm_Chr6g0268041</name>
</gene>
<sequence length="49" mass="5722">MAVTQVKIHKNDDPVLIQTKLLLFFFRRTERLILIEGSGNEKEVKILLI</sequence>
<evidence type="ECO:0000313" key="2">
    <source>
        <dbReference type="Proteomes" id="UP000238479"/>
    </source>
</evidence>
<evidence type="ECO:0000313" key="1">
    <source>
        <dbReference type="EMBL" id="PRQ24041.1"/>
    </source>
</evidence>
<dbReference type="AlphaFoldDB" id="A0A2P6PQ39"/>